<feature type="region of interest" description="Disordered" evidence="1">
    <location>
        <begin position="118"/>
        <end position="195"/>
    </location>
</feature>
<name>R1GX28_BOTPV</name>
<reference evidence="3" key="1">
    <citation type="journal article" date="2013" name="Genome Announc.">
        <title>Draft genome sequence of Neofusicoccum parvum isolate UCR-NP2, a fungal vascular pathogen associated with grapevine cankers.</title>
        <authorList>
            <person name="Blanco-Ulate B."/>
            <person name="Rolshausen P."/>
            <person name="Cantu D."/>
        </authorList>
    </citation>
    <scope>NUCLEOTIDE SEQUENCE [LARGE SCALE GENOMIC DNA]</scope>
    <source>
        <strain evidence="3">UCR-NP2</strain>
    </source>
</reference>
<sequence length="388" mass="42260">MSSAMSLERSRSSNPAEPSRFIYISGLRNPRPLSELRHWFSRGRHIYDELRVPVVPCSVGGAGPDRLATSASSGHPTWESTLPDHDAEELLFVEEHLKKQVAEIEAIEALVELEEAEKAKAEEEEERLDEEEKKKKEIRANTWKGSRGKYGNESGAKPHTFMGRVSSPGQQQQQQPGMSHPLPALLPPPAAGLERQAPQPFLDPAMGYGAFPSSPSSPVQSFNHLTTAHPFPTAVASGTLFNHNGVHTFSQQQQQAPRPQPQHHRAAPLHLNTTGIADNYPDWWAQPSAATPAMSVLSPRAVSFVPAGLFSPEAHHAVPCSAPTPAPAPAIADGRPQQQQQQQQQQQSYFRGHRARPSNLNPMAGDFRPGAMVPTGPKGLQRGGGVEK</sequence>
<accession>R1GX28</accession>
<dbReference type="EMBL" id="KB915674">
    <property type="protein sequence ID" value="EOD52926.1"/>
    <property type="molecule type" value="Genomic_DNA"/>
</dbReference>
<gene>
    <name evidence="2" type="ORF">UCRNP2_276</name>
</gene>
<dbReference type="KEGG" id="npa:UCRNP2_276"/>
<organism evidence="2 3">
    <name type="scientific">Botryosphaeria parva (strain UCR-NP2)</name>
    <name type="common">Grapevine canker fungus</name>
    <name type="synonym">Neofusicoccum parvum</name>
    <dbReference type="NCBI Taxonomy" id="1287680"/>
    <lineage>
        <taxon>Eukaryota</taxon>
        <taxon>Fungi</taxon>
        <taxon>Dikarya</taxon>
        <taxon>Ascomycota</taxon>
        <taxon>Pezizomycotina</taxon>
        <taxon>Dothideomycetes</taxon>
        <taxon>Dothideomycetes incertae sedis</taxon>
        <taxon>Botryosphaeriales</taxon>
        <taxon>Botryosphaeriaceae</taxon>
        <taxon>Neofusicoccum</taxon>
    </lineage>
</organism>
<evidence type="ECO:0000256" key="1">
    <source>
        <dbReference type="SAM" id="MobiDB-lite"/>
    </source>
</evidence>
<protein>
    <submittedName>
        <fullName evidence="2">Uncharacterized protein</fullName>
    </submittedName>
</protein>
<evidence type="ECO:0000313" key="2">
    <source>
        <dbReference type="EMBL" id="EOD52926.1"/>
    </source>
</evidence>
<dbReference type="Proteomes" id="UP000013521">
    <property type="component" value="Unassembled WGS sequence"/>
</dbReference>
<feature type="compositionally biased region" description="Basic and acidic residues" evidence="1">
    <location>
        <begin position="130"/>
        <end position="139"/>
    </location>
</feature>
<dbReference type="AlphaFoldDB" id="R1GX28"/>
<proteinExistence type="predicted"/>
<dbReference type="HOGENOM" id="CLU_885876_0_0_1"/>
<feature type="region of interest" description="Disordered" evidence="1">
    <location>
        <begin position="316"/>
        <end position="388"/>
    </location>
</feature>
<feature type="compositionally biased region" description="Low complexity" evidence="1">
    <location>
        <begin position="329"/>
        <end position="347"/>
    </location>
</feature>
<dbReference type="OrthoDB" id="10513875at2759"/>
<evidence type="ECO:0000313" key="3">
    <source>
        <dbReference type="Proteomes" id="UP000013521"/>
    </source>
</evidence>